<dbReference type="Proteomes" id="UP000675880">
    <property type="component" value="Unassembled WGS sequence"/>
</dbReference>
<proteinExistence type="predicted"/>
<organism evidence="2 3">
    <name type="scientific">Nitrospira defluvii</name>
    <dbReference type="NCBI Taxonomy" id="330214"/>
    <lineage>
        <taxon>Bacteria</taxon>
        <taxon>Pseudomonadati</taxon>
        <taxon>Nitrospirota</taxon>
        <taxon>Nitrospiria</taxon>
        <taxon>Nitrospirales</taxon>
        <taxon>Nitrospiraceae</taxon>
        <taxon>Nitrospira</taxon>
    </lineage>
</organism>
<keyword evidence="1" id="KW-0175">Coiled coil</keyword>
<keyword evidence="3" id="KW-1185">Reference proteome</keyword>
<evidence type="ECO:0000313" key="3">
    <source>
        <dbReference type="Proteomes" id="UP000675880"/>
    </source>
</evidence>
<comment type="caution">
    <text evidence="2">The sequence shown here is derived from an EMBL/GenBank/DDBJ whole genome shotgun (WGS) entry which is preliminary data.</text>
</comment>
<protein>
    <recommendedName>
        <fullName evidence="4">SPOR domain-containing protein</fullName>
    </recommendedName>
</protein>
<sequence>MDTPELNDYRAHLLDALDDQPRRAAEERPGFLQVLVNHERVGSLNCTQPNPTFAYTIKDRSIQHLEIRSESGVLLGGCVAPEAGQRSLRLPVGKGSLILNIQNHFDGGSLQLRYEVAPGWWSHVVSAIGLPTGTASTAAPIVPVWTMATTFAQVVLAVGVVALLAERVPNWLGSEDRAHQLEEELAARQSTQDQIDQVHRQLAQLVEAQSTAMAVSRAEQDRIAQLNTLVDTVAHTQQKLSSQVVAVQEDLKTVKTDVAQEVQTGMRVAVSAVEADRDMVRQDLQSIKSVNETLIKQVALLESRNRELHARLALTSLEVAKANAAAPKPTVVAKNDPPKDTPVPTAVPTAVPVSDALREADRQAFMFWVAFQDGTTEKSIEDLVQEINGIKKGPMKSGWYSVEVNLPNPEPPDRFLESVKRAKIVKSVVTSKAMPPAQ</sequence>
<dbReference type="EMBL" id="CAJNBJ010000018">
    <property type="protein sequence ID" value="CAE6786242.1"/>
    <property type="molecule type" value="Genomic_DNA"/>
</dbReference>
<feature type="coiled-coil region" evidence="1">
    <location>
        <begin position="181"/>
        <end position="208"/>
    </location>
</feature>
<evidence type="ECO:0000256" key="1">
    <source>
        <dbReference type="SAM" id="Coils"/>
    </source>
</evidence>
<name>A0ABM8S2Z7_9BACT</name>
<dbReference type="RefSeq" id="WP_213043716.1">
    <property type="nucleotide sequence ID" value="NZ_CAJNBJ010000018.1"/>
</dbReference>
<reference evidence="2 3" key="1">
    <citation type="submission" date="2021-02" db="EMBL/GenBank/DDBJ databases">
        <authorList>
            <person name="Han P."/>
        </authorList>
    </citation>
    <scope>NUCLEOTIDE SEQUENCE [LARGE SCALE GENOMIC DNA]</scope>
    <source>
        <strain evidence="2">Candidatus Nitrospira sp. ZN2</strain>
    </source>
</reference>
<evidence type="ECO:0008006" key="4">
    <source>
        <dbReference type="Google" id="ProtNLM"/>
    </source>
</evidence>
<accession>A0ABM8S2Z7</accession>
<gene>
    <name evidence="2" type="ORF">NSPZN2_50122</name>
</gene>
<evidence type="ECO:0000313" key="2">
    <source>
        <dbReference type="EMBL" id="CAE6786242.1"/>
    </source>
</evidence>